<keyword evidence="3" id="KW-1185">Reference proteome</keyword>
<dbReference type="EnsemblMetazoa" id="PPA42938.1">
    <property type="protein sequence ID" value="PPA42938.1"/>
    <property type="gene ID" value="WBGene00281307"/>
</dbReference>
<feature type="compositionally biased region" description="Polar residues" evidence="1">
    <location>
        <begin position="57"/>
        <end position="72"/>
    </location>
</feature>
<feature type="region of interest" description="Disordered" evidence="1">
    <location>
        <begin position="1"/>
        <end position="35"/>
    </location>
</feature>
<gene>
    <name evidence="2" type="primary">WBGene00281307</name>
</gene>
<protein>
    <submittedName>
        <fullName evidence="2">Uncharacterized protein</fullName>
    </submittedName>
</protein>
<evidence type="ECO:0000256" key="1">
    <source>
        <dbReference type="SAM" id="MobiDB-lite"/>
    </source>
</evidence>
<organism evidence="2 3">
    <name type="scientific">Pristionchus pacificus</name>
    <name type="common">Parasitic nematode worm</name>
    <dbReference type="NCBI Taxonomy" id="54126"/>
    <lineage>
        <taxon>Eukaryota</taxon>
        <taxon>Metazoa</taxon>
        <taxon>Ecdysozoa</taxon>
        <taxon>Nematoda</taxon>
        <taxon>Chromadorea</taxon>
        <taxon>Rhabditida</taxon>
        <taxon>Rhabditina</taxon>
        <taxon>Diplogasteromorpha</taxon>
        <taxon>Diplogasteroidea</taxon>
        <taxon>Neodiplogasteridae</taxon>
        <taxon>Pristionchus</taxon>
    </lineage>
</organism>
<dbReference type="AlphaFoldDB" id="A0A2A6CV09"/>
<feature type="region of interest" description="Disordered" evidence="1">
    <location>
        <begin position="55"/>
        <end position="93"/>
    </location>
</feature>
<feature type="compositionally biased region" description="Pro residues" evidence="1">
    <location>
        <begin position="75"/>
        <end position="84"/>
    </location>
</feature>
<reference evidence="2" key="2">
    <citation type="submission" date="2022-06" db="UniProtKB">
        <authorList>
            <consortium name="EnsemblMetazoa"/>
        </authorList>
    </citation>
    <scope>IDENTIFICATION</scope>
    <source>
        <strain evidence="2">PS312</strain>
    </source>
</reference>
<reference evidence="3" key="1">
    <citation type="journal article" date="2008" name="Nat. Genet.">
        <title>The Pristionchus pacificus genome provides a unique perspective on nematode lifestyle and parasitism.</title>
        <authorList>
            <person name="Dieterich C."/>
            <person name="Clifton S.W."/>
            <person name="Schuster L.N."/>
            <person name="Chinwalla A."/>
            <person name="Delehaunty K."/>
            <person name="Dinkelacker I."/>
            <person name="Fulton L."/>
            <person name="Fulton R."/>
            <person name="Godfrey J."/>
            <person name="Minx P."/>
            <person name="Mitreva M."/>
            <person name="Roeseler W."/>
            <person name="Tian H."/>
            <person name="Witte H."/>
            <person name="Yang S.P."/>
            <person name="Wilson R.K."/>
            <person name="Sommer R.J."/>
        </authorList>
    </citation>
    <scope>NUCLEOTIDE SEQUENCE [LARGE SCALE GENOMIC DNA]</scope>
    <source>
        <strain evidence="3">PS312</strain>
    </source>
</reference>
<name>A0A2A6CV09_PRIPA</name>
<sequence length="93" mass="10080">MKRTVDAKSSSHAGRKPKITSQSTRPKVFRKKNIPKPSITHYEAAVVLSELAAFPRTSENSASSSPHLSQTHLLLPPPVPPSIPFDPSSIHSS</sequence>
<evidence type="ECO:0000313" key="2">
    <source>
        <dbReference type="EnsemblMetazoa" id="PPA42938.1"/>
    </source>
</evidence>
<accession>A0A2A6CV09</accession>
<dbReference type="Proteomes" id="UP000005239">
    <property type="component" value="Unassembled WGS sequence"/>
</dbReference>
<proteinExistence type="predicted"/>
<accession>A0A8R1Z0G9</accession>
<evidence type="ECO:0000313" key="3">
    <source>
        <dbReference type="Proteomes" id="UP000005239"/>
    </source>
</evidence>